<dbReference type="CDD" id="cd04301">
    <property type="entry name" value="NAT_SF"/>
    <property type="match status" value="1"/>
</dbReference>
<accession>A0ABP7FZ59</accession>
<dbReference type="InterPro" id="IPR000182">
    <property type="entry name" value="GNAT_dom"/>
</dbReference>
<dbReference type="EMBL" id="BAABDT010000006">
    <property type="protein sequence ID" value="GAA3747530.1"/>
    <property type="molecule type" value="Genomic_DNA"/>
</dbReference>
<feature type="domain" description="N-acetyltransferase" evidence="3">
    <location>
        <begin position="19"/>
        <end position="165"/>
    </location>
</feature>
<dbReference type="PANTHER" id="PTHR43800:SF1">
    <property type="entry name" value="PEPTIDYL-LYSINE N-ACETYLTRANSFERASE YJAB"/>
    <property type="match status" value="1"/>
</dbReference>
<comment type="caution">
    <text evidence="4">The sequence shown here is derived from an EMBL/GenBank/DDBJ whole genome shotgun (WGS) entry which is preliminary data.</text>
</comment>
<evidence type="ECO:0000259" key="3">
    <source>
        <dbReference type="PROSITE" id="PS51186"/>
    </source>
</evidence>
<dbReference type="Proteomes" id="UP001501367">
    <property type="component" value="Unassembled WGS sequence"/>
</dbReference>
<keyword evidence="2" id="KW-0012">Acyltransferase</keyword>
<evidence type="ECO:0000256" key="1">
    <source>
        <dbReference type="ARBA" id="ARBA00022679"/>
    </source>
</evidence>
<evidence type="ECO:0000256" key="2">
    <source>
        <dbReference type="ARBA" id="ARBA00023315"/>
    </source>
</evidence>
<keyword evidence="5" id="KW-1185">Reference proteome</keyword>
<dbReference type="SUPFAM" id="SSF55729">
    <property type="entry name" value="Acyl-CoA N-acyltransferases (Nat)"/>
    <property type="match status" value="1"/>
</dbReference>
<proteinExistence type="predicted"/>
<dbReference type="PROSITE" id="PS51186">
    <property type="entry name" value="GNAT"/>
    <property type="match status" value="1"/>
</dbReference>
<sequence>MLHRIAIFADYQKNKHLSIVIQKVNKSEYQELISVWESSVKATHDFLKPEDFTFYKELIPNFFDNVSLNCIKNDQQQIIGFIGTHDENLEMLFVTADQIGKGIGKKLLLYAIEELKISKVDVNKDNQTATAFYKHFGFEVKSTSDLDGCGKPYPILHLELTKEPLH</sequence>
<reference evidence="5" key="1">
    <citation type="journal article" date="2019" name="Int. J. Syst. Evol. Microbiol.">
        <title>The Global Catalogue of Microorganisms (GCM) 10K type strain sequencing project: providing services to taxonomists for standard genome sequencing and annotation.</title>
        <authorList>
            <consortium name="The Broad Institute Genomics Platform"/>
            <consortium name="The Broad Institute Genome Sequencing Center for Infectious Disease"/>
            <person name="Wu L."/>
            <person name="Ma J."/>
        </authorList>
    </citation>
    <scope>NUCLEOTIDE SEQUENCE [LARGE SCALE GENOMIC DNA]</scope>
    <source>
        <strain evidence="5">JCM 17336</strain>
    </source>
</reference>
<dbReference type="PANTHER" id="PTHR43800">
    <property type="entry name" value="PEPTIDYL-LYSINE N-ACETYLTRANSFERASE YJAB"/>
    <property type="match status" value="1"/>
</dbReference>
<dbReference type="Gene3D" id="3.40.630.30">
    <property type="match status" value="1"/>
</dbReference>
<evidence type="ECO:0000313" key="4">
    <source>
        <dbReference type="EMBL" id="GAA3747530.1"/>
    </source>
</evidence>
<dbReference type="InterPro" id="IPR016181">
    <property type="entry name" value="Acyl_CoA_acyltransferase"/>
</dbReference>
<name>A0ABP7FZ59_9FLAO</name>
<organism evidence="4 5">
    <name type="scientific">Flavobacterium ginsengisoli</name>
    <dbReference type="NCBI Taxonomy" id="871694"/>
    <lineage>
        <taxon>Bacteria</taxon>
        <taxon>Pseudomonadati</taxon>
        <taxon>Bacteroidota</taxon>
        <taxon>Flavobacteriia</taxon>
        <taxon>Flavobacteriales</taxon>
        <taxon>Flavobacteriaceae</taxon>
        <taxon>Flavobacterium</taxon>
    </lineage>
</organism>
<dbReference type="Pfam" id="PF13673">
    <property type="entry name" value="Acetyltransf_10"/>
    <property type="match status" value="1"/>
</dbReference>
<keyword evidence="1" id="KW-0808">Transferase</keyword>
<gene>
    <name evidence="4" type="ORF">GCM10022422_35110</name>
</gene>
<evidence type="ECO:0000313" key="5">
    <source>
        <dbReference type="Proteomes" id="UP001501367"/>
    </source>
</evidence>
<protein>
    <submittedName>
        <fullName evidence="4">GNAT family N-acetyltransferase</fullName>
    </submittedName>
</protein>